<feature type="compositionally biased region" description="Basic and acidic residues" evidence="1">
    <location>
        <begin position="267"/>
        <end position="286"/>
    </location>
</feature>
<reference evidence="2 3" key="1">
    <citation type="journal article" date="2021" name="Environ. Microbiol.">
        <title>Genetic insights into the dark matter of the mammalian gut microbiota through targeted genome reconstruction.</title>
        <authorList>
            <person name="Lugli G.A."/>
            <person name="Alessandri G."/>
            <person name="Milani C."/>
            <person name="Viappiani A."/>
            <person name="Fontana F."/>
            <person name="Tarracchini C."/>
            <person name="Mancabelli L."/>
            <person name="Argentini C."/>
            <person name="Ruiz L."/>
            <person name="Margolles A."/>
            <person name="van Sinderen D."/>
            <person name="Turroni F."/>
            <person name="Ventura M."/>
        </authorList>
    </citation>
    <scope>NUCLEOTIDE SEQUENCE [LARGE SCALE GENOMIC DNA]</scope>
    <source>
        <strain evidence="2 3">LC6</strain>
    </source>
</reference>
<evidence type="ECO:0000256" key="1">
    <source>
        <dbReference type="SAM" id="MobiDB-lite"/>
    </source>
</evidence>
<proteinExistence type="predicted"/>
<gene>
    <name evidence="2" type="ORF">JS530_10120</name>
</gene>
<accession>A0ABS5UZE3</accession>
<dbReference type="Proteomes" id="UP000711736">
    <property type="component" value="Unassembled WGS sequence"/>
</dbReference>
<sequence length="1934" mass="208300">MKNRKLIMIVVTVVLALVVSLGYALYSSLNAKTAFAQDGYILGQVNVEDSGSTGSSNTTTASSTSANEGNAGYYFSAGDTYQVKYPQKIVFTDSSGERVVTDTTNFVHYQDESLSAFSKGVFLDLDKLNAKPLNYYNIPANVTMTKQGNSYQLQTVDGQKRLTNFIWKIEDNKYLVASNTLKLHLSKSNTKQVQGYVEVNFVDNNVVLLKHQTGTYQTIASDAYVELANGVKINLKDKSILQNDDRKLTLSQMIINKNDNIDVLPEDQQKTDENKNDNKDENKSESNDQNQNGQNNASGTNGTTTVNGGVSNGNGGGNGSDSSSSSSSNGSNNNGSNSGDNNTNNGNNSGNNGGNNSGTDEPSEPSTDVTFPTFEVTDFASDVNSVSANIRVSDPDDVLDSATTVKVVNTSTQKIVYSNSFDQGVYELDFATQTLEPETSYTLIANASYKYKEQTYNRDFVSKVFTTDGLGLTFEKNYVTDGKISIKTLLNQDSKLTTADLVINKQNATDDTNAQTKSIDLQASMADGGSTVDFDGLDSNTTYTVKLTNVTYDSSPMTADDEQNITTLKQSPQIGEAKAEANAQNGSFRLYLDKGSLTSAVVDPDHGITKYRYEIYNADQVDANTGEITGDPVKTVDAPDATGVNVTVDDQTLQRSVAYVFRLAMDFEDNEKTVEITSGISNTVSLDTKEYPSVVFTPTSCDANSPAGCEAGIQADKIEGSIKIIDKAGTIKENQPLTVSISGNDGSTPITQTLTYTNSEATLPFRITGLQANTVYTVTISGQVKLSDDANYVTRIIGSFTEKTLTTKNMTVDVTALNKDFKSAFDLQFQLGKAIDTSNPNNQDASVTNNTHEAQILNDVRVNIYPADRTNGTPLATMSLTNQNAVTDDERQNFDYATGSTMKADYYDKSIIITPKSFGLNNADFTAESYYTMVVEPGTDYTSHQNEIQMVNPDDLTNSKAEFKVYPHGFVPDAPRDTNNAITVTPIRNGDLPSNQQNGDLNSGTIVRYDVDANASYPSTGMRYAKQVIYNVYKVTGGYDGSSDDYSAYPNITAEKVTSKTMDVSDGSSQLPTASFNVGANQTLKRGYVYFFTYTVKLDLRNSDDAASIPATYPTDASNANADTVLRSLIVKCPKQNPTFRSYLKNTTEQGGKYTLEYQYKYKDVDNAYSDAEFKSSNGTASGFDGSLDANTIGSFTVTGASAGDVAVTKYVAPYVQPYGFGAYNATLTQHQITADISSQVKQLPYTVDTDSSRLYVRLTNLTADQDKVREQIAGMKITITDTETGKKQVFDDVPVTNTGAAISLMSIKEMRGHKLSVNAEAYFDGALAGTDQAANGNLVMVQYYNRASGVLYADGTAVASGSLHTISALPDADAMFSGVQEFSGKQLNNTDSEPEGTFKGKDVSYKFAVDTQGMNVSTSGSNPANDSYYVIRDAASASIKNETTGDIKFDYIYPTVSGVTVTPGVTDGKLTLNYDGVDASAIQGNKLYMQFTDANGNPINGGETYEIALNGDKYQGAIEYDQIGSAAGHAALEPGKDYYFRLYVQFADDPAGQVREVLDADNGNTAQTYHFTTAAQVTFGNTKYVYDSANYGSKSMNFQFDADIVSGYTVGYTLTAQDGTVIDLGSKATMKTIIEKGNNLRLPVGLKDNDAIPGRGKLVYGQNYTLTATATTAAGANVGSFSVPFLLEKLDEPYVSQFSVAKNTSLDFSVTVSDPDFSMVDESYSIALYEGTDVTDASKRVGNVINGKLSATDASGKLQDSAIVNFTRSSLKPDTTYTLAFTSNVNSTYASADSATAFTKTFTARTLNDYGVGFGDIYGSVVSDGNAKKIRLDLYSLVGSDQIKSVDYTIFRAGSGSVATAMNEPVTFTDGGTVSGEKVQQLMLGTDVSKFDPGKYEVKVVFKNGSGQIVGTQTVSFQYSTGLASSILSLFNR</sequence>
<organism evidence="2 3">
    <name type="scientific">Bifidobacterium colobi</name>
    <dbReference type="NCBI Taxonomy" id="2809026"/>
    <lineage>
        <taxon>Bacteria</taxon>
        <taxon>Bacillati</taxon>
        <taxon>Actinomycetota</taxon>
        <taxon>Actinomycetes</taxon>
        <taxon>Bifidobacteriales</taxon>
        <taxon>Bifidobacteriaceae</taxon>
        <taxon>Bifidobacterium</taxon>
    </lineage>
</organism>
<keyword evidence="3" id="KW-1185">Reference proteome</keyword>
<feature type="compositionally biased region" description="Low complexity" evidence="1">
    <location>
        <begin position="287"/>
        <end position="309"/>
    </location>
</feature>
<evidence type="ECO:0000313" key="3">
    <source>
        <dbReference type="Proteomes" id="UP000711736"/>
    </source>
</evidence>
<dbReference type="EMBL" id="JAFEJU010000010">
    <property type="protein sequence ID" value="MBT1175846.1"/>
    <property type="molecule type" value="Genomic_DNA"/>
</dbReference>
<comment type="caution">
    <text evidence="2">The sequence shown here is derived from an EMBL/GenBank/DDBJ whole genome shotgun (WGS) entry which is preliminary data.</text>
</comment>
<feature type="compositionally biased region" description="Gly residues" evidence="1">
    <location>
        <begin position="310"/>
        <end position="319"/>
    </location>
</feature>
<feature type="compositionally biased region" description="Low complexity" evidence="1">
    <location>
        <begin position="320"/>
        <end position="350"/>
    </location>
</feature>
<dbReference type="RefSeq" id="WP_214377036.1">
    <property type="nucleotide sequence ID" value="NZ_JAFEJU010000010.1"/>
</dbReference>
<feature type="region of interest" description="Disordered" evidence="1">
    <location>
        <begin position="260"/>
        <end position="370"/>
    </location>
</feature>
<name>A0ABS5UZE3_9BIFI</name>
<evidence type="ECO:0000313" key="2">
    <source>
        <dbReference type="EMBL" id="MBT1175846.1"/>
    </source>
</evidence>
<protein>
    <submittedName>
        <fullName evidence="2">Uncharacterized protein</fullName>
    </submittedName>
</protein>